<accession>A0ABP0Z2G3</accession>
<sequence length="101" mass="11276">MKFINDNGESICLLPSLLPSVTQLSLPNRPQTYNHISFFIYINPNHSLPIFSILFQKSDEIICRVVPVFSKSCTFSSACASCLPAPLVELLIHLPSSSPYY</sequence>
<name>A0ABP0Z2G3_9ROSI</name>
<evidence type="ECO:0000313" key="1">
    <source>
        <dbReference type="EMBL" id="CAK9325100.1"/>
    </source>
</evidence>
<organism evidence="1 2">
    <name type="scientific">Citrullus colocynthis</name>
    <name type="common">colocynth</name>
    <dbReference type="NCBI Taxonomy" id="252529"/>
    <lineage>
        <taxon>Eukaryota</taxon>
        <taxon>Viridiplantae</taxon>
        <taxon>Streptophyta</taxon>
        <taxon>Embryophyta</taxon>
        <taxon>Tracheophyta</taxon>
        <taxon>Spermatophyta</taxon>
        <taxon>Magnoliopsida</taxon>
        <taxon>eudicotyledons</taxon>
        <taxon>Gunneridae</taxon>
        <taxon>Pentapetalae</taxon>
        <taxon>rosids</taxon>
        <taxon>fabids</taxon>
        <taxon>Cucurbitales</taxon>
        <taxon>Cucurbitaceae</taxon>
        <taxon>Benincaseae</taxon>
        <taxon>Citrullus</taxon>
    </lineage>
</organism>
<evidence type="ECO:0000313" key="2">
    <source>
        <dbReference type="Proteomes" id="UP001642487"/>
    </source>
</evidence>
<gene>
    <name evidence="1" type="ORF">CITCOLO1_LOCUS17352</name>
</gene>
<protein>
    <submittedName>
        <fullName evidence="1">Uncharacterized protein</fullName>
    </submittedName>
</protein>
<keyword evidence="2" id="KW-1185">Reference proteome</keyword>
<reference evidence="1 2" key="1">
    <citation type="submission" date="2024-03" db="EMBL/GenBank/DDBJ databases">
        <authorList>
            <person name="Gkanogiannis A."/>
            <person name="Becerra Lopez-Lavalle L."/>
        </authorList>
    </citation>
    <scope>NUCLEOTIDE SEQUENCE [LARGE SCALE GENOMIC DNA]</scope>
</reference>
<proteinExistence type="predicted"/>
<dbReference type="EMBL" id="OZ021741">
    <property type="protein sequence ID" value="CAK9325100.1"/>
    <property type="molecule type" value="Genomic_DNA"/>
</dbReference>
<dbReference type="Proteomes" id="UP001642487">
    <property type="component" value="Chromosome 7"/>
</dbReference>